<dbReference type="AlphaFoldDB" id="A0A3B4WUY3"/>
<proteinExistence type="predicted"/>
<keyword evidence="2" id="KW-1185">Reference proteome</keyword>
<sequence length="85" mass="9636">MEVALSAPQILSEPLRKGTPLPLSQLVEESRSRGNIPNHLLESKIYAKLKSNSLIQAEPPELHFSGFELGKDYLKILVRRILLRF</sequence>
<dbReference type="GO" id="GO:0003341">
    <property type="term" value="P:cilium movement"/>
    <property type="evidence" value="ECO:0007669"/>
    <property type="project" value="InterPro"/>
</dbReference>
<dbReference type="GeneTree" id="ENSGT00940000178790"/>
<evidence type="ECO:0000313" key="2">
    <source>
        <dbReference type="Proteomes" id="UP000261360"/>
    </source>
</evidence>
<dbReference type="PANTHER" id="PTHR46500:SF1">
    <property type="entry name" value="CILIA- AND FLAGELLA-ASSOCIATED PROTEIN 221"/>
    <property type="match status" value="1"/>
</dbReference>
<dbReference type="PANTHER" id="PTHR46500">
    <property type="entry name" value="CILIA- AND FLAGELLA-ASSOCIATED PROTEIN 221"/>
    <property type="match status" value="1"/>
</dbReference>
<protein>
    <submittedName>
        <fullName evidence="1">Uncharacterized protein</fullName>
    </submittedName>
</protein>
<dbReference type="STRING" id="1841481.ENSSLDP00000006732"/>
<evidence type="ECO:0000313" key="1">
    <source>
        <dbReference type="Ensembl" id="ENSSLDP00000006732.1"/>
    </source>
</evidence>
<reference evidence="1" key="1">
    <citation type="submission" date="2025-08" db="UniProtKB">
        <authorList>
            <consortium name="Ensembl"/>
        </authorList>
    </citation>
    <scope>IDENTIFICATION</scope>
</reference>
<dbReference type="Ensembl" id="ENSSLDT00000006955.1">
    <property type="protein sequence ID" value="ENSSLDP00000006732.1"/>
    <property type="gene ID" value="ENSSLDG00000005359.1"/>
</dbReference>
<organism evidence="1 2">
    <name type="scientific">Seriola lalandi dorsalis</name>
    <dbReference type="NCBI Taxonomy" id="1841481"/>
    <lineage>
        <taxon>Eukaryota</taxon>
        <taxon>Metazoa</taxon>
        <taxon>Chordata</taxon>
        <taxon>Craniata</taxon>
        <taxon>Vertebrata</taxon>
        <taxon>Euteleostomi</taxon>
        <taxon>Actinopterygii</taxon>
        <taxon>Neopterygii</taxon>
        <taxon>Teleostei</taxon>
        <taxon>Neoteleostei</taxon>
        <taxon>Acanthomorphata</taxon>
        <taxon>Carangaria</taxon>
        <taxon>Carangiformes</taxon>
        <taxon>Carangidae</taxon>
        <taxon>Seriola</taxon>
    </lineage>
</organism>
<dbReference type="GO" id="GO:0097729">
    <property type="term" value="C:9+2 motile cilium"/>
    <property type="evidence" value="ECO:0007669"/>
    <property type="project" value="TreeGrafter"/>
</dbReference>
<reference evidence="1" key="2">
    <citation type="submission" date="2025-09" db="UniProtKB">
        <authorList>
            <consortium name="Ensembl"/>
        </authorList>
    </citation>
    <scope>IDENTIFICATION</scope>
</reference>
<accession>A0A3B4WUY3</accession>
<dbReference type="Proteomes" id="UP000261360">
    <property type="component" value="Unplaced"/>
</dbReference>
<dbReference type="InterPro" id="IPR029676">
    <property type="entry name" value="CFAP221"/>
</dbReference>
<name>A0A3B4WUY3_SERLL</name>
<dbReference type="GO" id="GO:0044458">
    <property type="term" value="P:motile cilium assembly"/>
    <property type="evidence" value="ECO:0007669"/>
    <property type="project" value="TreeGrafter"/>
</dbReference>